<evidence type="ECO:0000313" key="1">
    <source>
        <dbReference type="EMBL" id="VEL31649.1"/>
    </source>
</evidence>
<protein>
    <submittedName>
        <fullName evidence="1">Uncharacterized protein</fullName>
    </submittedName>
</protein>
<proteinExistence type="predicted"/>
<dbReference type="Proteomes" id="UP000784294">
    <property type="component" value="Unassembled WGS sequence"/>
</dbReference>
<keyword evidence="2" id="KW-1185">Reference proteome</keyword>
<dbReference type="EMBL" id="CAAALY010125014">
    <property type="protein sequence ID" value="VEL31649.1"/>
    <property type="molecule type" value="Genomic_DNA"/>
</dbReference>
<evidence type="ECO:0000313" key="2">
    <source>
        <dbReference type="Proteomes" id="UP000784294"/>
    </source>
</evidence>
<dbReference type="AlphaFoldDB" id="A0A3S5AA75"/>
<organism evidence="1 2">
    <name type="scientific">Protopolystoma xenopodis</name>
    <dbReference type="NCBI Taxonomy" id="117903"/>
    <lineage>
        <taxon>Eukaryota</taxon>
        <taxon>Metazoa</taxon>
        <taxon>Spiralia</taxon>
        <taxon>Lophotrochozoa</taxon>
        <taxon>Platyhelminthes</taxon>
        <taxon>Monogenea</taxon>
        <taxon>Polyopisthocotylea</taxon>
        <taxon>Polystomatidea</taxon>
        <taxon>Polystomatidae</taxon>
        <taxon>Protopolystoma</taxon>
    </lineage>
</organism>
<dbReference type="OrthoDB" id="342900at2759"/>
<comment type="caution">
    <text evidence="1">The sequence shown here is derived from an EMBL/GenBank/DDBJ whole genome shotgun (WGS) entry which is preliminary data.</text>
</comment>
<gene>
    <name evidence="1" type="ORF">PXEA_LOCUS25089</name>
</gene>
<name>A0A3S5AA75_9PLAT</name>
<accession>A0A3S5AA75</accession>
<sequence length="107" mass="11206">MVASAHFSGHSIIPLVLEKAAADWPQGRLDAVRLLADCLKNGGTGFHPRGTDWPFLDFCCLASDEDNESDTNVCTAGAGGGPLQLCHISAFMPAIATMLVHAAVSIL</sequence>
<reference evidence="1" key="1">
    <citation type="submission" date="2018-11" db="EMBL/GenBank/DDBJ databases">
        <authorList>
            <consortium name="Pathogen Informatics"/>
        </authorList>
    </citation>
    <scope>NUCLEOTIDE SEQUENCE</scope>
</reference>